<evidence type="ECO:0000256" key="1">
    <source>
        <dbReference type="SAM" id="MobiDB-lite"/>
    </source>
</evidence>
<accession>A0A7C3LUG6</accession>
<gene>
    <name evidence="2" type="ORF">ENX03_09475</name>
</gene>
<sequence length="139" mass="14626">MWFSEGRVAGTKECGARLEGRGGCVMGGRRLWKGSGLAGLAMEVLYGLAGVSWPESPVIYGSEGTFLGYMNGNPYDINSTADPYGPYGSPYSDTSIKNPYGQFGSPYPDHSATNPYAVSPPAPKAPPVPPMATMAPMLP</sequence>
<name>A0A7C3LUG6_9BACT</name>
<protein>
    <submittedName>
        <fullName evidence="2">Uncharacterized protein</fullName>
    </submittedName>
</protein>
<organism evidence="2">
    <name type="scientific">Leptospirillum ferriphilum</name>
    <dbReference type="NCBI Taxonomy" id="178606"/>
    <lineage>
        <taxon>Bacteria</taxon>
        <taxon>Pseudomonadati</taxon>
        <taxon>Nitrospirota</taxon>
        <taxon>Nitrospiria</taxon>
        <taxon>Nitrospirales</taxon>
        <taxon>Nitrospiraceae</taxon>
        <taxon>Leptospirillum</taxon>
    </lineage>
</organism>
<feature type="compositionally biased region" description="Pro residues" evidence="1">
    <location>
        <begin position="118"/>
        <end position="129"/>
    </location>
</feature>
<reference evidence="2" key="1">
    <citation type="journal article" date="2020" name="mSystems">
        <title>Genome- and Community-Level Interaction Insights into Carbon Utilization and Element Cycling Functions of Hydrothermarchaeota in Hydrothermal Sediment.</title>
        <authorList>
            <person name="Zhou Z."/>
            <person name="Liu Y."/>
            <person name="Xu W."/>
            <person name="Pan J."/>
            <person name="Luo Z.H."/>
            <person name="Li M."/>
        </authorList>
    </citation>
    <scope>NUCLEOTIDE SEQUENCE [LARGE SCALE GENOMIC DNA]</scope>
    <source>
        <strain evidence="2">SpSt-902</strain>
    </source>
</reference>
<evidence type="ECO:0000313" key="2">
    <source>
        <dbReference type="EMBL" id="HFT94139.1"/>
    </source>
</evidence>
<feature type="region of interest" description="Disordered" evidence="1">
    <location>
        <begin position="102"/>
        <end position="129"/>
    </location>
</feature>
<proteinExistence type="predicted"/>
<dbReference type="AlphaFoldDB" id="A0A7C3LUG6"/>
<comment type="caution">
    <text evidence="2">The sequence shown here is derived from an EMBL/GenBank/DDBJ whole genome shotgun (WGS) entry which is preliminary data.</text>
</comment>
<dbReference type="EMBL" id="DTMM01000201">
    <property type="protein sequence ID" value="HFT94139.1"/>
    <property type="molecule type" value="Genomic_DNA"/>
</dbReference>